<protein>
    <submittedName>
        <fullName evidence="1">Uncharacterized protein</fullName>
    </submittedName>
</protein>
<evidence type="ECO:0000313" key="2">
    <source>
        <dbReference type="Proteomes" id="UP000184330"/>
    </source>
</evidence>
<accession>A0A1L7WR88</accession>
<dbReference type="AlphaFoldDB" id="A0A1L7WR88"/>
<proteinExistence type="predicted"/>
<keyword evidence="2" id="KW-1185">Reference proteome</keyword>
<reference evidence="1 2" key="1">
    <citation type="submission" date="2016-03" db="EMBL/GenBank/DDBJ databases">
        <authorList>
            <person name="Ploux O."/>
        </authorList>
    </citation>
    <scope>NUCLEOTIDE SEQUENCE [LARGE SCALE GENOMIC DNA]</scope>
    <source>
        <strain evidence="1 2">UAMH 11012</strain>
    </source>
</reference>
<sequence length="73" mass="8754">MFEESRSLLLAEGLRIWQPTRLYKVWPDTQILLFSGNFYRTEILHCRQANDNTLLDLTQRRDRHNGGWKCETT</sequence>
<gene>
    <name evidence="1" type="ORF">PAC_05169</name>
</gene>
<organism evidence="1 2">
    <name type="scientific">Phialocephala subalpina</name>
    <dbReference type="NCBI Taxonomy" id="576137"/>
    <lineage>
        <taxon>Eukaryota</taxon>
        <taxon>Fungi</taxon>
        <taxon>Dikarya</taxon>
        <taxon>Ascomycota</taxon>
        <taxon>Pezizomycotina</taxon>
        <taxon>Leotiomycetes</taxon>
        <taxon>Helotiales</taxon>
        <taxon>Mollisiaceae</taxon>
        <taxon>Phialocephala</taxon>
        <taxon>Phialocephala fortinii species complex</taxon>
    </lineage>
</organism>
<evidence type="ECO:0000313" key="1">
    <source>
        <dbReference type="EMBL" id="CZR55282.1"/>
    </source>
</evidence>
<dbReference type="EMBL" id="FJOG01000006">
    <property type="protein sequence ID" value="CZR55282.1"/>
    <property type="molecule type" value="Genomic_DNA"/>
</dbReference>
<dbReference type="Proteomes" id="UP000184330">
    <property type="component" value="Unassembled WGS sequence"/>
</dbReference>
<name>A0A1L7WR88_9HELO</name>